<evidence type="ECO:0000313" key="6">
    <source>
        <dbReference type="Proteomes" id="UP000004994"/>
    </source>
</evidence>
<keyword evidence="2" id="KW-0378">Hydrolase</keyword>
<feature type="active site" evidence="3">
    <location>
        <position position="445"/>
    </location>
</feature>
<dbReference type="GO" id="GO:0016787">
    <property type="term" value="F:hydrolase activity"/>
    <property type="evidence" value="ECO:0007669"/>
    <property type="project" value="UniProtKB-KW"/>
</dbReference>
<dbReference type="Gramene" id="Solyc01g108560.3.1">
    <property type="protein sequence ID" value="Solyc01g108560.3.1"/>
    <property type="gene ID" value="Solyc01g108560.3"/>
</dbReference>
<dbReference type="PANTHER" id="PTHR23024:SF467">
    <property type="entry name" value="CARBOXYLESTERASE 12-RELATED"/>
    <property type="match status" value="1"/>
</dbReference>
<evidence type="ECO:0000256" key="2">
    <source>
        <dbReference type="ARBA" id="ARBA00022801"/>
    </source>
</evidence>
<reference evidence="5" key="1">
    <citation type="journal article" date="2012" name="Nature">
        <title>The tomato genome sequence provides insights into fleshy fruit evolution.</title>
        <authorList>
            <consortium name="Tomato Genome Consortium"/>
        </authorList>
    </citation>
    <scope>NUCLEOTIDE SEQUENCE [LARGE SCALE GENOMIC DNA]</scope>
    <source>
        <strain evidence="5">cv. Heinz 1706</strain>
    </source>
</reference>
<feature type="domain" description="Alpha/beta hydrolase fold-3" evidence="4">
    <location>
        <begin position="1534"/>
        <end position="1740"/>
    </location>
</feature>
<dbReference type="Proteomes" id="UP000004994">
    <property type="component" value="Chromosome 1"/>
</dbReference>
<feature type="domain" description="Alpha/beta hydrolase fold-3" evidence="4">
    <location>
        <begin position="1236"/>
        <end position="1454"/>
    </location>
</feature>
<accession>A0A3Q7ESN2</accession>
<evidence type="ECO:0000256" key="3">
    <source>
        <dbReference type="PROSITE-ProRule" id="PRU10038"/>
    </source>
</evidence>
<feature type="active site" evidence="3">
    <location>
        <position position="720"/>
    </location>
</feature>
<dbReference type="InParanoid" id="A0A3Q7ESN2"/>
<feature type="domain" description="Alpha/beta hydrolase fold-3" evidence="4">
    <location>
        <begin position="362"/>
        <end position="562"/>
    </location>
</feature>
<dbReference type="InterPro" id="IPR033140">
    <property type="entry name" value="Lipase_GDXG_put_SER_AS"/>
</dbReference>
<evidence type="ECO:0000256" key="1">
    <source>
        <dbReference type="ARBA" id="ARBA00010515"/>
    </source>
</evidence>
<evidence type="ECO:0000313" key="5">
    <source>
        <dbReference type="EnsemblPlants" id="Solyc01g108560.3.1"/>
    </source>
</evidence>
<evidence type="ECO:0000259" key="4">
    <source>
        <dbReference type="Pfam" id="PF07859"/>
    </source>
</evidence>
<protein>
    <recommendedName>
        <fullName evidence="4">Alpha/beta hydrolase fold-3 domain-containing protein</fullName>
    </recommendedName>
</protein>
<dbReference type="InterPro" id="IPR050466">
    <property type="entry name" value="Carboxylest/Gibb_receptor"/>
</dbReference>
<dbReference type="SUPFAM" id="SSF53474">
    <property type="entry name" value="alpha/beta-Hydrolases"/>
    <property type="match status" value="8"/>
</dbReference>
<dbReference type="EnsemblPlants" id="Solyc01g108560.3.1">
    <property type="protein sequence ID" value="Solyc01g108560.3.1"/>
    <property type="gene ID" value="Solyc01g108560.3"/>
</dbReference>
<keyword evidence="6" id="KW-1185">Reference proteome</keyword>
<sequence length="2373" mass="265441">MASNANEVAVDMTPFFVLYKNGTINRLRPADNAPLSNDPQAPVRSKDVVVHPETGVSVRMFLPKITDPKQKIPVVIYIHGGAFCMGSARSSTFHNFISSVVEKANCIAVSVEYRLAPENPFDTTYDDSWAAFQWVISHANGKGPDSWLNDHADFAKLFVGGESAGANIANDVVVRAGVTNLDSNIKILGLYLVHPYFGIENDKLYKALNPTRNGGCFEDPRVNPLIDPRLKSMACKKTLFFVAEKDPLKEGAMNYYEGLKKSEWNGEIEVMETKGEGHCFHFFNPKSEKADELVNKLNFYPFFKVDADGIIHRYQHIKLVPPSNNPKTGVQSKDVTILPQKNVSARLYLPKISRKNQKFPLIFYIHGGGFCTQSAFSSIYDSYLHKLTSEANVIIVSIDYRLAPEHLIPACYDDSWAVLNWAAQGTEPWLKIHANFSRVFLAGDSAGANIAHNLMVRASEENHFVASLVGMALIDPYFGNGKPDSLWTYLCPKSNGINDRRFNPAAHMSVLSELKCSKILVCTAGKDFLRDRAWTYYETLKNSGWKGELRMKEIEGEGHVFHLFNQTSEKAKVYKDGSIEKYRKHDYAPPSDNPITGVRSKDIVVVPENNVTVRLYLPKITQNNDQKFPLLVYFHGGAFVIESAFSTYYHSYLHSLAAETNVLIVSVEYRLAPEHKIPACYDDSWAAMKWVSQQANSEQGTEPWLKNHADFSRVFLSGDSAGANIAHNMMMQASVDEDKLGDGLKLVGMALVHPYFGNNEPDRIWSYCCPENPNTDDPRFNPAAHPSLLSKLVCSKILICTGGADFIRDRGWTYYESLKKCGWKAMAEIVHDFFPLMRVYKDGRIERLAGEGFVPPESDPETGLQIKDIEIDPQINLSARLYLPKNVQKIPLFVYFHGGGFVIESASSPSYHKHLSTVAAEAKVVIVSVNYRLAPEYPLPIAYEDSWLALKWIASHANGDGHEPWLKEHADFSRVYFGGDSAGGNIAHHIAIRVGLEKLDGVKLEGIFLACPFFWGKDPIDGEGENLGAKDFVEKLWLFAYPNSLGLDDPLINPEKDPNLSSLGCDKVVVYVAGKDPLRFRGFYYKEALEKSGWPGTVEVVEVKDEEHVFHLFATETENAMSMMKKLILSHLDRILKPEYKSKTLKLIHKLTYQRDFTCQIYRPTMAEIEHDFFPLMRVHKDGRIERLAGEVFVPPESDPETGVQIKDVQIDPQINLSARLYLPKNVDPVQKIPLFVYFHGGGFVIESAFSPTYHKYLSLVAAKTKVAIISVNYRLAPEYPLPIAYEDSWLALKWVTSHANGDGREPWLKDNADFNRVYLGGDSAGGNIAHHIAIRVGLEKLDRVKIDGIFLACPSFWGKDPIDGEGEIVGAKDFVEKLWLFANPNSSGLDDPLINPEKDPNLSRLGCDKVVVYVAGKDLLRFRGLYYKEVLEKSGWPGTVEVVEVKDEEHVFHLTATETENAMAMMKKLVSFLNQVYKDGRIERLMGEGFVPPESDPETGVQIKDVQIDPQINLSARLYLPKHVDTVEKIPLFVYFHGGGFLIESAYSPSYHKHISKQLKQKLAPEYLLPIAYEDSWLALKWVASHANGDDGHEPWLKDHADFNRLFLGGDSAGGNIAHHIAIRVGLEKLDGMKLKGIFLACPFFWGKDPIDGEGEKLVVIEKLWLFVNPNSSGLDDPLINPVKDPNLSSLGCDKVVVYVAGKDVLRFRGLYYKEVLEKSGWPGTVEVVEVKDEAHVFYLSATETENAMAMMKKLASFLNQDGRIERMMGEGFVPPESDPETGVQIKDIEIDPQINLSARLYLPKNVDPVQKIPLFVYFHGGAFVIESASSPTYHKHLSMVAAEAKVIIVSINYRLAPEYPLPIAYEDSWIALKWIASHANGDGDEPWLKDHANFNRVYFGGDSAGGNIAHHMAIRVGLEKLEGVKLDGIFLACPYFWGKDLIDGEGENLFVKDFIDKLWLFANPNGSGLDDPMINPEKDPKLCSLGCEKVVVYVAGKDALRLRGLYYKEALEKSGWPGTVEVVEVKDEEHVFHLFAPEAENAMAIVYKDGRIERLAGEGFVPPESDPETGVQIKDVQIDPQINLSARLYLPKNVDPVQKIPLFVYFHGGGFVIESAFSPTYHKYLSLVAAEAKVAIVSVNYRLAPEYPLPIAYEDSWLALKWVTSHANGDGREPWLKDYADFNRVFLGGDSAGGNIAHHIGIRLGLEKFEGVKIDGIFLACPYFWGKDRIEGEGENLLAKDFVEDLVLIGNPNSTGLDKDPIDLGSKDLFEKLWLFVNPTSSGLDDPLINPEKDPKLSGLGCDKLVVYVAGKDPLRFRGFYYKEVLEKSGWPGTVEVVEVKGKGHVFHLFVPEAEEAIAMLKKLASFLNQS</sequence>
<feature type="domain" description="Alpha/beta hydrolase fold-3" evidence="4">
    <location>
        <begin position="2105"/>
        <end position="2350"/>
    </location>
</feature>
<feature type="domain" description="Alpha/beta hydrolase fold-3" evidence="4">
    <location>
        <begin position="75"/>
        <end position="281"/>
    </location>
</feature>
<comment type="similarity">
    <text evidence="1">Belongs to the 'GDXG' lipolytic enzyme family.</text>
</comment>
<organism evidence="5">
    <name type="scientific">Solanum lycopersicum</name>
    <name type="common">Tomato</name>
    <name type="synonym">Lycopersicon esculentum</name>
    <dbReference type="NCBI Taxonomy" id="4081"/>
    <lineage>
        <taxon>Eukaryota</taxon>
        <taxon>Viridiplantae</taxon>
        <taxon>Streptophyta</taxon>
        <taxon>Embryophyta</taxon>
        <taxon>Tracheophyta</taxon>
        <taxon>Spermatophyta</taxon>
        <taxon>Magnoliopsida</taxon>
        <taxon>eudicotyledons</taxon>
        <taxon>Gunneridae</taxon>
        <taxon>Pentapetalae</taxon>
        <taxon>asterids</taxon>
        <taxon>lamiids</taxon>
        <taxon>Solanales</taxon>
        <taxon>Solanaceae</taxon>
        <taxon>Solanoideae</taxon>
        <taxon>Solaneae</taxon>
        <taxon>Solanum</taxon>
        <taxon>Solanum subgen. Lycopersicon</taxon>
    </lineage>
</organism>
<dbReference type="InterPro" id="IPR029058">
    <property type="entry name" value="AB_hydrolase_fold"/>
</dbReference>
<dbReference type="Gene3D" id="3.40.50.1820">
    <property type="entry name" value="alpha/beta hydrolase"/>
    <property type="match status" value="8"/>
</dbReference>
<dbReference type="PROSITE" id="PS01174">
    <property type="entry name" value="LIPASE_GDXG_SER"/>
    <property type="match status" value="2"/>
</dbReference>
<feature type="domain" description="Alpha/beta hydrolase fold-3" evidence="4">
    <location>
        <begin position="893"/>
        <end position="1111"/>
    </location>
</feature>
<dbReference type="PaxDb" id="4081-Solyc01g108540.2.1"/>
<dbReference type="Pfam" id="PF07859">
    <property type="entry name" value="Abhydrolase_3"/>
    <property type="match status" value="8"/>
</dbReference>
<dbReference type="PANTHER" id="PTHR23024">
    <property type="entry name" value="ARYLACETAMIDE DEACETYLASE"/>
    <property type="match status" value="1"/>
</dbReference>
<reference evidence="5" key="2">
    <citation type="submission" date="2019-01" db="UniProtKB">
        <authorList>
            <consortium name="EnsemblPlants"/>
        </authorList>
    </citation>
    <scope>IDENTIFICATION</scope>
    <source>
        <strain evidence="5">cv. Heinz 1706</strain>
    </source>
</reference>
<feature type="domain" description="Alpha/beta hydrolase fold-3" evidence="4">
    <location>
        <begin position="1817"/>
        <end position="2035"/>
    </location>
</feature>
<dbReference type="PROSITE" id="PS01173">
    <property type="entry name" value="LIPASE_GDXG_HIS"/>
    <property type="match status" value="1"/>
</dbReference>
<dbReference type="InterPro" id="IPR002168">
    <property type="entry name" value="Lipase_GDXG_HIS_AS"/>
</dbReference>
<dbReference type="InterPro" id="IPR013094">
    <property type="entry name" value="AB_hydrolase_3"/>
</dbReference>
<proteinExistence type="inferred from homology"/>
<name>A0A3Q7ESN2_SOLLC</name>
<dbReference type="STRING" id="4081.A0A3Q7ESN2"/>
<feature type="domain" description="Alpha/beta hydrolase fold-3" evidence="4">
    <location>
        <begin position="631"/>
        <end position="825"/>
    </location>
</feature>